<feature type="signal peptide" evidence="1">
    <location>
        <begin position="1"/>
        <end position="26"/>
    </location>
</feature>
<reference evidence="2 3" key="1">
    <citation type="journal article" date="2016" name="Front. Microbiol.">
        <title>Fuerstia marisgermanicae gen. nov., sp. nov., an Unusual Member of the Phylum Planctomycetes from the German Wadden Sea.</title>
        <authorList>
            <person name="Kohn T."/>
            <person name="Heuer A."/>
            <person name="Jogler M."/>
            <person name="Vollmers J."/>
            <person name="Boedeker C."/>
            <person name="Bunk B."/>
            <person name="Rast P."/>
            <person name="Borchert D."/>
            <person name="Glockner I."/>
            <person name="Freese H.M."/>
            <person name="Klenk H.P."/>
            <person name="Overmann J."/>
            <person name="Kaster A.K."/>
            <person name="Rohde M."/>
            <person name="Wiegand S."/>
            <person name="Jogler C."/>
        </authorList>
    </citation>
    <scope>NUCLEOTIDE SEQUENCE [LARGE SCALE GENOMIC DNA]</scope>
    <source>
        <strain evidence="2 3">NH11</strain>
    </source>
</reference>
<accession>A0A1P8WNG9</accession>
<dbReference type="EMBL" id="CP017641">
    <property type="protein sequence ID" value="APZ95597.1"/>
    <property type="molecule type" value="Genomic_DNA"/>
</dbReference>
<dbReference type="Proteomes" id="UP000187735">
    <property type="component" value="Chromosome"/>
</dbReference>
<keyword evidence="3" id="KW-1185">Reference proteome</keyword>
<organism evidence="2 3">
    <name type="scientific">Fuerstiella marisgermanici</name>
    <dbReference type="NCBI Taxonomy" id="1891926"/>
    <lineage>
        <taxon>Bacteria</taxon>
        <taxon>Pseudomonadati</taxon>
        <taxon>Planctomycetota</taxon>
        <taxon>Planctomycetia</taxon>
        <taxon>Planctomycetales</taxon>
        <taxon>Planctomycetaceae</taxon>
        <taxon>Fuerstiella</taxon>
    </lineage>
</organism>
<protein>
    <recommendedName>
        <fullName evidence="4">PEP-CTERM protein-sorting domain-containing protein</fullName>
    </recommendedName>
</protein>
<dbReference type="InterPro" id="IPR013424">
    <property type="entry name" value="Ice-binding_C"/>
</dbReference>
<dbReference type="NCBIfam" id="TIGR02595">
    <property type="entry name" value="PEP_CTERM"/>
    <property type="match status" value="1"/>
</dbReference>
<evidence type="ECO:0000313" key="3">
    <source>
        <dbReference type="Proteomes" id="UP000187735"/>
    </source>
</evidence>
<evidence type="ECO:0000256" key="1">
    <source>
        <dbReference type="SAM" id="SignalP"/>
    </source>
</evidence>
<evidence type="ECO:0000313" key="2">
    <source>
        <dbReference type="EMBL" id="APZ95597.1"/>
    </source>
</evidence>
<sequence length="270" mass="29329" precursor="true">MRNNKTMRLSIIAGFFICQLCTDLSADVFSVTDSDFSGGVYDFTYYSHTNKAYVNGTEVSFGSLVMTNTGLSGPTTEGGANYWYANGYFNAAQLAGDVTLGWDLSAVTAKLGQVELLTNAALFQFSPFTDDAFEDKLYGEIATPGAFGSGAYTRYFEFEGNNDTSTSTLTNYTLLQDVTSNVSTSWLNDPGLFELKLGYQQHAVDSSHPNIPGKHLQIFRNNTVPGNASFQLRLTAASTATVPEPSSFAGLLLVSGAVYAGHRHRRRQSR</sequence>
<dbReference type="RefSeq" id="WP_218922306.1">
    <property type="nucleotide sequence ID" value="NZ_CP017641.1"/>
</dbReference>
<evidence type="ECO:0008006" key="4">
    <source>
        <dbReference type="Google" id="ProtNLM"/>
    </source>
</evidence>
<dbReference type="STRING" id="1891926.Fuma_05256"/>
<gene>
    <name evidence="2" type="ORF">Fuma_05256</name>
</gene>
<proteinExistence type="predicted"/>
<feature type="chain" id="PRO_5012230522" description="PEP-CTERM protein-sorting domain-containing protein" evidence="1">
    <location>
        <begin position="27"/>
        <end position="270"/>
    </location>
</feature>
<dbReference type="KEGG" id="fmr:Fuma_05256"/>
<keyword evidence="1" id="KW-0732">Signal</keyword>
<name>A0A1P8WNG9_9PLAN</name>
<dbReference type="AlphaFoldDB" id="A0A1P8WNG9"/>